<sequence length="384" mass="43627">MTHVNNDPGQPTPSSGNKYNIISYLKVEYRRNTLFYLILFVLLLYTTIKCIISGETLTPFVTKYTIRAVRFILLCASITSIVWLLAFFRHDCSLAEYTRRTWKHVSAYAFNARIRKALLGVIIFTAIMAPFLYWKMKIPHLNPFSWDQTFAIWDSQLFFGRQAWEILLPVFENHPALTRAIDGMYLFWMFVCYAFFCGLLLSDSRRVQNLRSQYWLATILSWIIIGLVAATALSSAGPIYFEAVTGDGQTYGPLVEYLRSFGSQQGSGSSGNLQAINTANHLWDVYTGAVNAPAGISAMPSMHNAQALLFCLAAFRIRLWFGLLMTLYAAIILVGSVHLAWHYFVDGIVAYAMVLPIWHFSGWVLNRKQNAVPVLKDHARTNTH</sequence>
<feature type="transmembrane region" description="Helical" evidence="1">
    <location>
        <begin position="319"/>
        <end position="341"/>
    </location>
</feature>
<keyword evidence="1" id="KW-1133">Transmembrane helix</keyword>
<feature type="transmembrane region" description="Helical" evidence="1">
    <location>
        <begin position="117"/>
        <end position="134"/>
    </location>
</feature>
<dbReference type="Pfam" id="PF14378">
    <property type="entry name" value="PAP2_3"/>
    <property type="match status" value="1"/>
</dbReference>
<evidence type="ECO:0000313" key="3">
    <source>
        <dbReference type="EMBL" id="MDA4846793.1"/>
    </source>
</evidence>
<dbReference type="RefSeq" id="WP_271090584.1">
    <property type="nucleotide sequence ID" value="NZ_JAPJZH010000009.1"/>
</dbReference>
<feature type="transmembrane region" description="Helical" evidence="1">
    <location>
        <begin position="185"/>
        <end position="202"/>
    </location>
</feature>
<feature type="transmembrane region" description="Helical" evidence="1">
    <location>
        <begin position="66"/>
        <end position="88"/>
    </location>
</feature>
<dbReference type="Proteomes" id="UP001148313">
    <property type="component" value="Unassembled WGS sequence"/>
</dbReference>
<evidence type="ECO:0000313" key="4">
    <source>
        <dbReference type="Proteomes" id="UP001148313"/>
    </source>
</evidence>
<feature type="transmembrane region" description="Helical" evidence="1">
    <location>
        <begin position="34"/>
        <end position="54"/>
    </location>
</feature>
<feature type="transmembrane region" description="Helical" evidence="1">
    <location>
        <begin position="292"/>
        <end position="312"/>
    </location>
</feature>
<organism evidence="3 4">
    <name type="scientific">Hoeflea poritis</name>
    <dbReference type="NCBI Taxonomy" id="2993659"/>
    <lineage>
        <taxon>Bacteria</taxon>
        <taxon>Pseudomonadati</taxon>
        <taxon>Pseudomonadota</taxon>
        <taxon>Alphaproteobacteria</taxon>
        <taxon>Hyphomicrobiales</taxon>
        <taxon>Rhizobiaceae</taxon>
        <taxon>Hoeflea</taxon>
    </lineage>
</organism>
<keyword evidence="1" id="KW-0812">Transmembrane</keyword>
<evidence type="ECO:0000259" key="2">
    <source>
        <dbReference type="Pfam" id="PF14378"/>
    </source>
</evidence>
<dbReference type="EMBL" id="JAPJZH010000009">
    <property type="protein sequence ID" value="MDA4846793.1"/>
    <property type="molecule type" value="Genomic_DNA"/>
</dbReference>
<feature type="transmembrane region" description="Helical" evidence="1">
    <location>
        <begin position="347"/>
        <end position="366"/>
    </location>
</feature>
<protein>
    <submittedName>
        <fullName evidence="3">Phosphatase PAP2 family protein</fullName>
    </submittedName>
</protein>
<feature type="domain" description="Inositolphosphotransferase Aur1/Ipt1" evidence="2">
    <location>
        <begin position="153"/>
        <end position="356"/>
    </location>
</feature>
<keyword evidence="4" id="KW-1185">Reference proteome</keyword>
<accession>A0ABT4VQ10</accession>
<reference evidence="3" key="1">
    <citation type="submission" date="2022-11" db="EMBL/GenBank/DDBJ databases">
        <title>Hoeflea poritis sp. nov., isolated from scleractinian coral Porites lutea.</title>
        <authorList>
            <person name="Zhang G."/>
            <person name="Wei Q."/>
            <person name="Cai L."/>
        </authorList>
    </citation>
    <scope>NUCLEOTIDE SEQUENCE</scope>
    <source>
        <strain evidence="3">E7-10</strain>
    </source>
</reference>
<dbReference type="InterPro" id="IPR026841">
    <property type="entry name" value="Aur1/Ipt1"/>
</dbReference>
<comment type="caution">
    <text evidence="3">The sequence shown here is derived from an EMBL/GenBank/DDBJ whole genome shotgun (WGS) entry which is preliminary data.</text>
</comment>
<proteinExistence type="predicted"/>
<gene>
    <name evidence="3" type="ORF">OOZ53_15635</name>
</gene>
<evidence type="ECO:0000256" key="1">
    <source>
        <dbReference type="SAM" id="Phobius"/>
    </source>
</evidence>
<feature type="transmembrane region" description="Helical" evidence="1">
    <location>
        <begin position="214"/>
        <end position="241"/>
    </location>
</feature>
<keyword evidence="1" id="KW-0472">Membrane</keyword>
<name>A0ABT4VQ10_9HYPH</name>